<evidence type="ECO:0000313" key="3">
    <source>
        <dbReference type="EMBL" id="KAF4635570.1"/>
    </source>
</evidence>
<dbReference type="AlphaFoldDB" id="A0A8H4RT72"/>
<feature type="transmembrane region" description="Helical" evidence="2">
    <location>
        <begin position="208"/>
        <end position="231"/>
    </location>
</feature>
<feature type="compositionally biased region" description="Basic and acidic residues" evidence="1">
    <location>
        <begin position="1"/>
        <end position="14"/>
    </location>
</feature>
<evidence type="ECO:0000256" key="1">
    <source>
        <dbReference type="SAM" id="MobiDB-lite"/>
    </source>
</evidence>
<feature type="region of interest" description="Disordered" evidence="1">
    <location>
        <begin position="1"/>
        <end position="35"/>
    </location>
</feature>
<dbReference type="Proteomes" id="UP000566819">
    <property type="component" value="Unassembled WGS sequence"/>
</dbReference>
<feature type="transmembrane region" description="Helical" evidence="2">
    <location>
        <begin position="175"/>
        <end position="196"/>
    </location>
</feature>
<protein>
    <submittedName>
        <fullName evidence="3">Uncharacterized protein</fullName>
    </submittedName>
</protein>
<accession>A0A8H4RT72</accession>
<evidence type="ECO:0000256" key="2">
    <source>
        <dbReference type="SAM" id="Phobius"/>
    </source>
</evidence>
<gene>
    <name evidence="3" type="ORF">G7Y89_g2523</name>
</gene>
<feature type="transmembrane region" description="Helical" evidence="2">
    <location>
        <begin position="136"/>
        <end position="155"/>
    </location>
</feature>
<keyword evidence="2" id="KW-1133">Transmembrane helix</keyword>
<reference evidence="3 4" key="1">
    <citation type="submission" date="2020-03" db="EMBL/GenBank/DDBJ databases">
        <title>Draft Genome Sequence of Cudoniella acicularis.</title>
        <authorList>
            <person name="Buettner E."/>
            <person name="Kellner H."/>
        </authorList>
    </citation>
    <scope>NUCLEOTIDE SEQUENCE [LARGE SCALE GENOMIC DNA]</scope>
    <source>
        <strain evidence="3 4">DSM 108380</strain>
    </source>
</reference>
<proteinExistence type="predicted"/>
<organism evidence="3 4">
    <name type="scientific">Cudoniella acicularis</name>
    <dbReference type="NCBI Taxonomy" id="354080"/>
    <lineage>
        <taxon>Eukaryota</taxon>
        <taxon>Fungi</taxon>
        <taxon>Dikarya</taxon>
        <taxon>Ascomycota</taxon>
        <taxon>Pezizomycotina</taxon>
        <taxon>Leotiomycetes</taxon>
        <taxon>Helotiales</taxon>
        <taxon>Tricladiaceae</taxon>
        <taxon>Cudoniella</taxon>
    </lineage>
</organism>
<sequence>MSTREGRFLEEQSRGTEGFSSNNVPKTTLKKRRQQRVQPDDLAYVETLPQDVEAIPVKNLESLLWNMLDISLDLNEHFLAMWTRKKRHLGFEKRLSDMRSINDCRIKETGKGPGLIERPLNIVEQPSSLKTYSQKGYVIIIAIVSIFTLLLAIIPGNVALKYFPHQLGTVQDADFWYLVQSSGVQWLFVLTIIIYIRTRNDLTFESWFWTWMFIFLAIICSAAAIPCYFYLPTEWSAVVSLVGAAA</sequence>
<dbReference type="EMBL" id="JAAMPI010000111">
    <property type="protein sequence ID" value="KAF4635570.1"/>
    <property type="molecule type" value="Genomic_DNA"/>
</dbReference>
<dbReference type="OrthoDB" id="3562959at2759"/>
<keyword evidence="2" id="KW-0472">Membrane</keyword>
<evidence type="ECO:0000313" key="4">
    <source>
        <dbReference type="Proteomes" id="UP000566819"/>
    </source>
</evidence>
<keyword evidence="4" id="KW-1185">Reference proteome</keyword>
<name>A0A8H4RT72_9HELO</name>
<keyword evidence="2" id="KW-0812">Transmembrane</keyword>
<comment type="caution">
    <text evidence="3">The sequence shown here is derived from an EMBL/GenBank/DDBJ whole genome shotgun (WGS) entry which is preliminary data.</text>
</comment>